<evidence type="ECO:0000313" key="2">
    <source>
        <dbReference type="Proteomes" id="UP000831701"/>
    </source>
</evidence>
<evidence type="ECO:0000313" key="1">
    <source>
        <dbReference type="EMBL" id="KAI3363326.1"/>
    </source>
</evidence>
<keyword evidence="2" id="KW-1185">Reference proteome</keyword>
<protein>
    <submittedName>
        <fullName evidence="1">Uncharacterized protein</fullName>
    </submittedName>
</protein>
<proteinExistence type="predicted"/>
<name>A0ACB8W619_9TELE</name>
<comment type="caution">
    <text evidence="1">The sequence shown here is derived from an EMBL/GenBank/DDBJ whole genome shotgun (WGS) entry which is preliminary data.</text>
</comment>
<sequence>MISKPVIRTPLSVSQEKLLLPLSEGITIPFGYWECLGQNGHGQPVWMPVGFQCDCEGSGGLLGEFFTKGTGRAWGEKVGRVKLTEKIKKRDSQNYTKSKFSRVVKCQRQSFCTSARKKLRNHRAFTLEQHQTPVKGPQNYTKSCVSAMIAEEPEKNSVACQTTLSLPLAFDLEKILGEYYRHEEVCDAGQFSSSPIQHGRFRDCSLGSIASPLFPDRSSPAGLISPTISPIVAHIAHTPIGSAERKQPSNVTPHGGPLHMEVPPSNESPFVEGCSPIRSCSPHQLYCHSEHQHNARPKPRPRVRCWASPPLISPILNPKLQDNLEAEEPLPLRSSSSSSSLPPMELDPSSPMAHNAHPADTEKVSLDHMEPVKMEEDKETGIEGRLEDEEDEEEEDRGPSGQLTSSRMGNVSATESSQMFISLLVEGSSIRYESSMQVDSGYNTTSAGTASLIDGLSSDCHSKSFSSNMADKAFQATRHTKVKMSDPSNMEIASSSPADSTNLVSVEAADAELMKCDDLLNENEITCHEETCSLSRCSLSQHSRMTDTSSWHSLTQDRRETCASPSSSEPGRESDFLFFDLRVSIQVVDVGAKETAPSLGSGFQEEDSKNKTLAGGYGEKKKKSHWRGWFSRKQMNNVHSAPLQPSKNTGESKEDAHCSEQTPLFTSTGACQSDTEHISDQVADDKNTETKSSRLSNFFRNMFSKVSQYVNQDASRLWGFFFAAVSQRDKDNVHVVPLFERQALVLSTSEMGDHVELQITPETPGRSSIRNPFESPNDYHHLREALVPSPSVFKSKPCKATPPKFNWSIDEMASLLPVHIDPEEIQRQSFYLSQTRTDSDIEEKRQNAIEQFFTKGTIVPSPWAAPDSRKGPQNYTKSCVSAMIAEEPEKNSVACQTTLSLPLAFDLEKILGEYYRHEEVCDAVQESLSSSSLRRKLFLDGQASYSGSDSSSPPSPERSHTKQERPSLNQREGAEGGVDAISSIFSSPLSCGVSVQTPSTGQFSSSPIQHGRFRDCSLGSIASPLFPDRSSPAGLISPTISPIVAHIAHTPIGSAERKQPSNVTPHGGPLHMETIWRLRNLSAPPPPLPLSPPWSLDPSSPMAHNAHPADTEKVSLDHMEPVKMEEDKETGIEGRLEDEEEEDRGPSGQLTSSRMGNVSATESSPNVHFSPGRGKQHTLRIQHAEERGGWLQYMSDPSNMEIASSSPADSTNLDRRETCASPSSLSQDGRVTSCSSVSEDGRLTSCSWCSSTDSDVSEDRATFDQNVDEEIKMACQRFLNGEYLEKEKDEFDENGSTSKLGTGSEESVRPTSCASSSSTDPSTTEAAKMLVSVVTAEAVKTLVATEPLATESVKIPENAPLQTDLRVSIQVVDVGAKETAPSLGSGFQEEDSKNKTLAGGYGEKKKKSHWRGWFSRKQMNNVHSAPLQPSKNTGESKEDAHCSEQTPLFTSTGACQSDTEHISDQVADDKNTETKSSRLSNFFRNMFSKFAENKDLLPVHIDPKEMQRQSFYLSQTRTDSDIEEKRQNAIEQFFTKGTIVPSPWAAPDSRKGPQNYTKSCVSAMIAEEPEKNSVACQTTLSLPLAFDLEKILGEYYRHEEVCDAVQESLSSSSLRRKLFLDGQASYSGSDSSSPPSPERSHTKQERPSLNQREGAEGGVDAISSIFSSPLSCGVSVQTPSTGQFSSSPIQHGRFRDCSLGSIASPLFPDRSSPAGLISPTISPIVAHIAHTPIGSAERKQPSNVTPHGGPLHMEVPPSNESPFVEGCSPIRSCSPHQLYCHSEHQHNARPKPRPRVRCWASPPLISPILNPKLQDNLEAEEPLRSSSSSSSLPPMDLDPSSPMAHNAHPADTEKVSLDHMEPVKMEEDKETGIEGRLEDEEDEEEEDRGPSGQLTSSRMGNVSATESSQMFISLLAEGSSIRYESSMQVDSGYNTTSAGTASLIDGLSSDCHSKSFSSNMADKAFQATRHTKVKMSDPSNMEIASSSPADSTNLVSVEAADAELMKCDDLLNENEITCHEETCSLSRCSLSQHSRMTDTSSWHSLTQDRRETCASPSSLSQDGRVTSCSSVSEDGRLTSCSWCSSTDSDVSEDRATFDQNVDEEIKMACQRFLNGEYLEKEKDEFDENGSTSKLGTGSEESVRPTSCASSSSTDPSTTEAAKMLVSVVTAEAVKTLVATEPLATESVKIPENAPLQTDLRVSIQVVDVGAKETAPSLGSGFQEEDSKNKTLAGGYGEKKKKSHWRGWFSRKQMNNVHSAPLQPSKNTGESKEDAHCSEQTPLFTSTGACQSDTEHISDQVADDKNTETKSSRLSNFFRNMFSKKKEKTKSHFWTRLFNGPVRINPSP</sequence>
<gene>
    <name evidence="1" type="ORF">L3Q82_011945</name>
</gene>
<dbReference type="EMBL" id="CM041544">
    <property type="protein sequence ID" value="KAI3363326.1"/>
    <property type="molecule type" value="Genomic_DNA"/>
</dbReference>
<reference evidence="1" key="1">
    <citation type="submission" date="2022-04" db="EMBL/GenBank/DDBJ databases">
        <title>Jade perch genome.</title>
        <authorList>
            <person name="Chao B."/>
        </authorList>
    </citation>
    <scope>NUCLEOTIDE SEQUENCE</scope>
    <source>
        <strain evidence="1">CB-2022</strain>
    </source>
</reference>
<accession>A0ACB8W619</accession>
<dbReference type="Proteomes" id="UP000831701">
    <property type="component" value="Chromosome 14"/>
</dbReference>
<organism evidence="1 2">
    <name type="scientific">Scortum barcoo</name>
    <name type="common">barcoo grunter</name>
    <dbReference type="NCBI Taxonomy" id="214431"/>
    <lineage>
        <taxon>Eukaryota</taxon>
        <taxon>Metazoa</taxon>
        <taxon>Chordata</taxon>
        <taxon>Craniata</taxon>
        <taxon>Vertebrata</taxon>
        <taxon>Euteleostomi</taxon>
        <taxon>Actinopterygii</taxon>
        <taxon>Neopterygii</taxon>
        <taxon>Teleostei</taxon>
        <taxon>Neoteleostei</taxon>
        <taxon>Acanthomorphata</taxon>
        <taxon>Eupercaria</taxon>
        <taxon>Centrarchiformes</taxon>
        <taxon>Terapontoidei</taxon>
        <taxon>Terapontidae</taxon>
        <taxon>Scortum</taxon>
    </lineage>
</organism>